<keyword evidence="3" id="KW-1185">Reference proteome</keyword>
<feature type="region of interest" description="Disordered" evidence="1">
    <location>
        <begin position="101"/>
        <end position="122"/>
    </location>
</feature>
<dbReference type="HOGENOM" id="CLU_2030846_0_0_1"/>
<dbReference type="Gramene" id="PGSC0003DMT400097412">
    <property type="protein sequence ID" value="PGSC0003DMT400097412"/>
    <property type="gene ID" value="PGSC0003DMG400046983"/>
</dbReference>
<proteinExistence type="predicted"/>
<evidence type="ECO:0000256" key="1">
    <source>
        <dbReference type="SAM" id="MobiDB-lite"/>
    </source>
</evidence>
<accession>M1E0K6</accession>
<dbReference type="Proteomes" id="UP000011115">
    <property type="component" value="Unassembled WGS sequence"/>
</dbReference>
<dbReference type="AlphaFoldDB" id="M1E0K6"/>
<reference evidence="3" key="1">
    <citation type="journal article" date="2011" name="Nature">
        <title>Genome sequence and analysis of the tuber crop potato.</title>
        <authorList>
            <consortium name="The Potato Genome Sequencing Consortium"/>
        </authorList>
    </citation>
    <scope>NUCLEOTIDE SEQUENCE [LARGE SCALE GENOMIC DNA]</scope>
    <source>
        <strain evidence="3">cv. DM1-3 516 R44</strain>
    </source>
</reference>
<protein>
    <submittedName>
        <fullName evidence="2">Uncharacterized protein</fullName>
    </submittedName>
</protein>
<name>M1E0K6_SOLTU</name>
<dbReference type="PaxDb" id="4113-PGSC0003DMT400097412"/>
<organism evidence="2 3">
    <name type="scientific">Solanum tuberosum</name>
    <name type="common">Potato</name>
    <dbReference type="NCBI Taxonomy" id="4113"/>
    <lineage>
        <taxon>Eukaryota</taxon>
        <taxon>Viridiplantae</taxon>
        <taxon>Streptophyta</taxon>
        <taxon>Embryophyta</taxon>
        <taxon>Tracheophyta</taxon>
        <taxon>Spermatophyta</taxon>
        <taxon>Magnoliopsida</taxon>
        <taxon>eudicotyledons</taxon>
        <taxon>Gunneridae</taxon>
        <taxon>Pentapetalae</taxon>
        <taxon>asterids</taxon>
        <taxon>lamiids</taxon>
        <taxon>Solanales</taxon>
        <taxon>Solanaceae</taxon>
        <taxon>Solanoideae</taxon>
        <taxon>Solaneae</taxon>
        <taxon>Solanum</taxon>
    </lineage>
</organism>
<sequence>MEVVLGPTFKLYLIILLLRLSRERNIERRLILEVYLGLVKIDLKWEANDLKYLYSSLPNLSCLHDAKAGPRDLPRSVVETMSRGDGRGLGAIALIQGLTSHETKGTSRTPSRIVVKTTGREP</sequence>
<evidence type="ECO:0000313" key="2">
    <source>
        <dbReference type="EnsemblPlants" id="PGSC0003DMT400097412"/>
    </source>
</evidence>
<evidence type="ECO:0000313" key="3">
    <source>
        <dbReference type="Proteomes" id="UP000011115"/>
    </source>
</evidence>
<dbReference type="EnsemblPlants" id="PGSC0003DMT400097412">
    <property type="protein sequence ID" value="PGSC0003DMT400097412"/>
    <property type="gene ID" value="PGSC0003DMG400046983"/>
</dbReference>
<dbReference type="InParanoid" id="M1E0K6"/>
<reference evidence="2" key="2">
    <citation type="submission" date="2015-06" db="UniProtKB">
        <authorList>
            <consortium name="EnsemblPlants"/>
        </authorList>
    </citation>
    <scope>IDENTIFICATION</scope>
    <source>
        <strain evidence="2">DM1-3 516 R44</strain>
    </source>
</reference>